<evidence type="ECO:0000259" key="7">
    <source>
        <dbReference type="PROSITE" id="PS50237"/>
    </source>
</evidence>
<dbReference type="EC" id="2.3.2.26" evidence="2"/>
<keyword evidence="4 5" id="KW-0833">Ubl conjugation pathway</keyword>
<dbReference type="PROSITE" id="PS50237">
    <property type="entry name" value="HECT"/>
    <property type="match status" value="1"/>
</dbReference>
<proteinExistence type="predicted"/>
<comment type="caution">
    <text evidence="5">Lacks conserved residue(s) required for the propagation of feature annotation.</text>
</comment>
<dbReference type="SMART" id="SM00119">
    <property type="entry name" value="HECTc"/>
    <property type="match status" value="1"/>
</dbReference>
<name>A0AAV2QUV7_MEGNR</name>
<dbReference type="Proteomes" id="UP001497623">
    <property type="component" value="Unassembled WGS sequence"/>
</dbReference>
<organism evidence="8 9">
    <name type="scientific">Meganyctiphanes norvegica</name>
    <name type="common">Northern krill</name>
    <name type="synonym">Thysanopoda norvegica</name>
    <dbReference type="NCBI Taxonomy" id="48144"/>
    <lineage>
        <taxon>Eukaryota</taxon>
        <taxon>Metazoa</taxon>
        <taxon>Ecdysozoa</taxon>
        <taxon>Arthropoda</taxon>
        <taxon>Crustacea</taxon>
        <taxon>Multicrustacea</taxon>
        <taxon>Malacostraca</taxon>
        <taxon>Eumalacostraca</taxon>
        <taxon>Eucarida</taxon>
        <taxon>Euphausiacea</taxon>
        <taxon>Euphausiidae</taxon>
        <taxon>Meganyctiphanes</taxon>
    </lineage>
</organism>
<dbReference type="SUPFAM" id="SSF56204">
    <property type="entry name" value="Hect, E3 ligase catalytic domain"/>
    <property type="match status" value="1"/>
</dbReference>
<evidence type="ECO:0000256" key="6">
    <source>
        <dbReference type="SAM" id="MobiDB-lite"/>
    </source>
</evidence>
<gene>
    <name evidence="8" type="ORF">MNOR_LOCUS15688</name>
</gene>
<evidence type="ECO:0000256" key="2">
    <source>
        <dbReference type="ARBA" id="ARBA00012485"/>
    </source>
</evidence>
<reference evidence="8 9" key="1">
    <citation type="submission" date="2024-05" db="EMBL/GenBank/DDBJ databases">
        <authorList>
            <person name="Wallberg A."/>
        </authorList>
    </citation>
    <scope>NUCLEOTIDE SEQUENCE [LARGE SCALE GENOMIC DNA]</scope>
</reference>
<protein>
    <recommendedName>
        <fullName evidence="2">HECT-type E3 ubiquitin transferase</fullName>
        <ecNumber evidence="2">2.3.2.26</ecNumber>
    </recommendedName>
</protein>
<evidence type="ECO:0000256" key="3">
    <source>
        <dbReference type="ARBA" id="ARBA00022679"/>
    </source>
</evidence>
<feature type="compositionally biased region" description="Pro residues" evidence="6">
    <location>
        <begin position="154"/>
        <end position="165"/>
    </location>
</feature>
<dbReference type="FunFam" id="3.90.1750.10:FF:000008">
    <property type="entry name" value="Putative ubiquitin-protein ligase E3A"/>
    <property type="match status" value="1"/>
</dbReference>
<accession>A0AAV2QUV7</accession>
<feature type="domain" description="HECT" evidence="7">
    <location>
        <begin position="624"/>
        <end position="789"/>
    </location>
</feature>
<dbReference type="PANTHER" id="PTHR45700">
    <property type="entry name" value="UBIQUITIN-PROTEIN LIGASE E3C"/>
    <property type="match status" value="1"/>
</dbReference>
<evidence type="ECO:0000256" key="1">
    <source>
        <dbReference type="ARBA" id="ARBA00000885"/>
    </source>
</evidence>
<dbReference type="Pfam" id="PF00632">
    <property type="entry name" value="HECT"/>
    <property type="match status" value="1"/>
</dbReference>
<keyword evidence="9" id="KW-1185">Reference proteome</keyword>
<dbReference type="GO" id="GO:0009966">
    <property type="term" value="P:regulation of signal transduction"/>
    <property type="evidence" value="ECO:0007669"/>
    <property type="project" value="UniProtKB-ARBA"/>
</dbReference>
<comment type="caution">
    <text evidence="8">The sequence shown here is derived from an EMBL/GenBank/DDBJ whole genome shotgun (WGS) entry which is preliminary data.</text>
</comment>
<dbReference type="InterPro" id="IPR044611">
    <property type="entry name" value="E3A/B/C-like"/>
</dbReference>
<evidence type="ECO:0000313" key="9">
    <source>
        <dbReference type="Proteomes" id="UP001497623"/>
    </source>
</evidence>
<dbReference type="Gene3D" id="3.90.1750.10">
    <property type="entry name" value="Hect, E3 ligase catalytic domains"/>
    <property type="match status" value="1"/>
</dbReference>
<dbReference type="GO" id="GO:0000209">
    <property type="term" value="P:protein polyubiquitination"/>
    <property type="evidence" value="ECO:0007669"/>
    <property type="project" value="InterPro"/>
</dbReference>
<dbReference type="InterPro" id="IPR035983">
    <property type="entry name" value="Hect_E3_ubiquitin_ligase"/>
</dbReference>
<dbReference type="InterPro" id="IPR000569">
    <property type="entry name" value="HECT_dom"/>
</dbReference>
<dbReference type="Gene3D" id="3.30.2160.10">
    <property type="entry name" value="Hect, E3 ligase catalytic domain"/>
    <property type="match status" value="1"/>
</dbReference>
<dbReference type="EMBL" id="CAXKWB010009925">
    <property type="protein sequence ID" value="CAL4096306.1"/>
    <property type="molecule type" value="Genomic_DNA"/>
</dbReference>
<evidence type="ECO:0000256" key="5">
    <source>
        <dbReference type="PROSITE-ProRule" id="PRU00104"/>
    </source>
</evidence>
<comment type="catalytic activity">
    <reaction evidence="1">
        <text>S-ubiquitinyl-[E2 ubiquitin-conjugating enzyme]-L-cysteine + [acceptor protein]-L-lysine = [E2 ubiquitin-conjugating enzyme]-L-cysteine + N(6)-ubiquitinyl-[acceptor protein]-L-lysine.</text>
        <dbReference type="EC" id="2.3.2.26"/>
    </reaction>
</comment>
<dbReference type="GO" id="GO:0061630">
    <property type="term" value="F:ubiquitin protein ligase activity"/>
    <property type="evidence" value="ECO:0007669"/>
    <property type="project" value="UniProtKB-EC"/>
</dbReference>
<evidence type="ECO:0000256" key="4">
    <source>
        <dbReference type="ARBA" id="ARBA00022786"/>
    </source>
</evidence>
<dbReference type="PANTHER" id="PTHR45700:SF8">
    <property type="entry name" value="HECT-TYPE E3 UBIQUITIN TRANSFERASE"/>
    <property type="match status" value="1"/>
</dbReference>
<evidence type="ECO:0000313" key="8">
    <source>
        <dbReference type="EMBL" id="CAL4096306.1"/>
    </source>
</evidence>
<dbReference type="AlphaFoldDB" id="A0AAV2QUV7"/>
<keyword evidence="3" id="KW-0808">Transferase</keyword>
<feature type="region of interest" description="Disordered" evidence="6">
    <location>
        <begin position="148"/>
        <end position="177"/>
    </location>
</feature>
<sequence length="810" mass="90334">MSFLDEGRHRLLRKGPAEDAQKEIGVVLTIRENESVKIFTGHPVFRAVHYYVVPYPCFSGACHHSACRTRISSVGPLSSNEAAGAALQLFAARARLCGEAGAKVTSDSSSSSQSVASAATTATSCANLLTEPTTTTIAQASSCTTVPQDVTMAPAPPPTPPPHPLNTPTQDTAPGNNIPVFSEEILKQTIQECRNANNYAKLRCLLWGVFSNEVALRQCFIKNPKDISSPTDLLQKCELEKSVVGCSKEELRAAEIDLDKDLDCAEVLSEIEGAAAVCQAKENKLTPQQNSGTCIKGLPHTLDINCLHKTYEALFQCPEEEFASTLMSAISRLLSDSLSIQLRVYRDTFNANPNNINIFLILLENPAINSVEYIEGVLPELCSTVSQLGVREQGVLVRHMAAWEPTRLRRLLESLHQLITIKLLTTEFTREFTINDEATITNATQVMKLLYYSSILGGKLDLPLLKDLPPEEVNMETIPLQDDPFLGITGTGKDLATRTPPVDALGSVLDIHTLDARIPVIPLSEFYDDFLSDQLEMDRDFAYYKAGSGDKFSFLHFPFVLTPATKALGLYYDNRIRMYSERRMSIYQTLMDGMPANPYLKLRVRRDHIIDDSLVELEMVALENPGDLKKQLVVEFEGEQGIDEGGVSKEFFQLIVEQIFNPDYAMFILYEETQTYWFNPSSYETDAQFTLVGIIVGLAIYNTIILDVHFPSVLYKKLCSKPGSFHDLKDWNTTLYRTLCELLEYEGSDMEDVFMQTFKVGYQDAFGASLSHELKPGGDNVFVNQSNKQFKKFVNLANINFLRNLIMEKQ</sequence>
<feature type="non-terminal residue" evidence="8">
    <location>
        <position position="810"/>
    </location>
</feature>